<accession>A0A5P8WJ65</accession>
<protein>
    <recommendedName>
        <fullName evidence="4">SHOCT domain-containing protein</fullName>
    </recommendedName>
</protein>
<dbReference type="RefSeq" id="WP_152592962.1">
    <property type="nucleotide sequence ID" value="NZ_CP045232.1"/>
</dbReference>
<dbReference type="Proteomes" id="UP000326678">
    <property type="component" value="Chromosome pGXM05"/>
</dbReference>
<sequence length="180" mass="20947">MNNFLGNLGRAISEGISEASTQTSAEVQRNEQLSKLEIKIKEIDLKTEKNYTLIGQAVVDNLRQGEPVIQEFLMPLFHPIKELDEQRKEILETIKEVKSQQADQLKAQELIKLKKQVKEEVQKLQELKDLGVMDEEEFEVTQAKINKRVNNFEKLYSLKIAFERNLINSDEYIKRKAMLE</sequence>
<evidence type="ECO:0008006" key="4">
    <source>
        <dbReference type="Google" id="ProtNLM"/>
    </source>
</evidence>
<dbReference type="AlphaFoldDB" id="A0A5P8WJ65"/>
<evidence type="ECO:0000313" key="3">
    <source>
        <dbReference type="Proteomes" id="UP000326678"/>
    </source>
</evidence>
<proteinExistence type="predicted"/>
<keyword evidence="1" id="KW-0175">Coiled coil</keyword>
<name>A0A5P8WJ65_9NOSO</name>
<keyword evidence="3" id="KW-1185">Reference proteome</keyword>
<gene>
    <name evidence="2" type="ORF">GXM_10139</name>
</gene>
<evidence type="ECO:0000256" key="1">
    <source>
        <dbReference type="SAM" id="Coils"/>
    </source>
</evidence>
<evidence type="ECO:0000313" key="2">
    <source>
        <dbReference type="EMBL" id="QFS52875.1"/>
    </source>
</evidence>
<reference evidence="2 3" key="1">
    <citation type="submission" date="2019-10" db="EMBL/GenBank/DDBJ databases">
        <title>Genomic and transcriptomic insights into the perfect genentic adaptation of a filamentous nitrogen-fixing cyanobacterium to rice fields.</title>
        <authorList>
            <person name="Chen Z."/>
        </authorList>
    </citation>
    <scope>NUCLEOTIDE SEQUENCE [LARGE SCALE GENOMIC DNA]</scope>
    <source>
        <strain evidence="2">CCNUC1</strain>
    </source>
</reference>
<feature type="coiled-coil region" evidence="1">
    <location>
        <begin position="80"/>
        <end position="130"/>
    </location>
</feature>
<dbReference type="KEGG" id="nsh:GXM_10139"/>
<dbReference type="EMBL" id="CP045232">
    <property type="protein sequence ID" value="QFS52875.1"/>
    <property type="molecule type" value="Genomic_DNA"/>
</dbReference>
<organism evidence="2 3">
    <name type="scientific">Nostoc sphaeroides CCNUC1</name>
    <dbReference type="NCBI Taxonomy" id="2653204"/>
    <lineage>
        <taxon>Bacteria</taxon>
        <taxon>Bacillati</taxon>
        <taxon>Cyanobacteriota</taxon>
        <taxon>Cyanophyceae</taxon>
        <taxon>Nostocales</taxon>
        <taxon>Nostocaceae</taxon>
        <taxon>Nostoc</taxon>
    </lineage>
</organism>